<dbReference type="InterPro" id="IPR005119">
    <property type="entry name" value="LysR_subst-bd"/>
</dbReference>
<dbReference type="Pfam" id="PF00126">
    <property type="entry name" value="HTH_1"/>
    <property type="match status" value="1"/>
</dbReference>
<sequence>MLNLLELEQLSAFAEYGTLSKAAEKLNISQPTITRTMQRLEEEFGVPLFERSKNHIALNETGEQAVSYAVQLLKDAKEAVDAVRAFDRSRHTITVSSCAPAPLWRLLPALSDAFPDMTLSSSIKNNASVLEDVKSGHCLLAVLPGIPEEGKIPETYCCRPFMKENLAVCVPPDHVLAWYKEVSFEVLNGYNFLLGTRLGFWDDMCREKMPASRFLVQTDQFTMEELIRESSLPCFVTDVAEYDEEIYGDRIVIPVSDQAAKITFHIVYNGTDKKYAPAFAQLFNF</sequence>
<keyword evidence="2" id="KW-0805">Transcription regulation</keyword>
<keyword evidence="3" id="KW-0238">DNA-binding</keyword>
<dbReference type="SUPFAM" id="SSF53850">
    <property type="entry name" value="Periplasmic binding protein-like II"/>
    <property type="match status" value="1"/>
</dbReference>
<dbReference type="GO" id="GO:0000976">
    <property type="term" value="F:transcription cis-regulatory region binding"/>
    <property type="evidence" value="ECO:0007669"/>
    <property type="project" value="TreeGrafter"/>
</dbReference>
<name>A0A5M9I1D2_9FIRM</name>
<dbReference type="PANTHER" id="PTHR30126">
    <property type="entry name" value="HTH-TYPE TRANSCRIPTIONAL REGULATOR"/>
    <property type="match status" value="1"/>
</dbReference>
<dbReference type="Proteomes" id="UP000322025">
    <property type="component" value="Unassembled WGS sequence"/>
</dbReference>
<accession>A0A5M9I1D2</accession>
<evidence type="ECO:0000256" key="3">
    <source>
        <dbReference type="ARBA" id="ARBA00023125"/>
    </source>
</evidence>
<dbReference type="EMBL" id="VMSO01000001">
    <property type="protein sequence ID" value="KAA8502908.1"/>
    <property type="molecule type" value="Genomic_DNA"/>
</dbReference>
<dbReference type="SUPFAM" id="SSF46785">
    <property type="entry name" value="Winged helix' DNA-binding domain"/>
    <property type="match status" value="1"/>
</dbReference>
<evidence type="ECO:0000256" key="2">
    <source>
        <dbReference type="ARBA" id="ARBA00023015"/>
    </source>
</evidence>
<dbReference type="PROSITE" id="PS50931">
    <property type="entry name" value="HTH_LYSR"/>
    <property type="match status" value="1"/>
</dbReference>
<dbReference type="CDD" id="cd05466">
    <property type="entry name" value="PBP2_LTTR_substrate"/>
    <property type="match status" value="1"/>
</dbReference>
<evidence type="ECO:0000256" key="1">
    <source>
        <dbReference type="ARBA" id="ARBA00009437"/>
    </source>
</evidence>
<dbReference type="PRINTS" id="PR00039">
    <property type="entry name" value="HTHLYSR"/>
</dbReference>
<evidence type="ECO:0000259" key="5">
    <source>
        <dbReference type="PROSITE" id="PS50931"/>
    </source>
</evidence>
<gene>
    <name evidence="6" type="ORF">FNY66_01250</name>
</gene>
<proteinExistence type="inferred from homology"/>
<protein>
    <submittedName>
        <fullName evidence="6">LysR family transcriptional regulator</fullName>
    </submittedName>
</protein>
<reference evidence="6" key="1">
    <citation type="submission" date="2019-07" db="EMBL/GenBank/DDBJ databases">
        <authorList>
            <person name="Wongkuna S."/>
            <person name="Scaria J."/>
        </authorList>
    </citation>
    <scope>NUCLEOTIDE SEQUENCE [LARGE SCALE GENOMIC DNA]</scope>
    <source>
        <strain evidence="6">SW178</strain>
    </source>
</reference>
<dbReference type="Gene3D" id="3.40.190.10">
    <property type="entry name" value="Periplasmic binding protein-like II"/>
    <property type="match status" value="2"/>
</dbReference>
<dbReference type="Pfam" id="PF03466">
    <property type="entry name" value="LysR_substrate"/>
    <property type="match status" value="1"/>
</dbReference>
<comment type="similarity">
    <text evidence="1">Belongs to the LysR transcriptional regulatory family.</text>
</comment>
<evidence type="ECO:0000313" key="6">
    <source>
        <dbReference type="EMBL" id="KAA8502908.1"/>
    </source>
</evidence>
<dbReference type="OrthoDB" id="79118at2"/>
<dbReference type="RefSeq" id="WP_087150184.1">
    <property type="nucleotide sequence ID" value="NZ_VMSO01000001.1"/>
</dbReference>
<dbReference type="Gene3D" id="1.10.10.10">
    <property type="entry name" value="Winged helix-like DNA-binding domain superfamily/Winged helix DNA-binding domain"/>
    <property type="match status" value="1"/>
</dbReference>
<comment type="caution">
    <text evidence="6">The sequence shown here is derived from an EMBL/GenBank/DDBJ whole genome shotgun (WGS) entry which is preliminary data.</text>
</comment>
<dbReference type="InterPro" id="IPR000847">
    <property type="entry name" value="LysR_HTH_N"/>
</dbReference>
<evidence type="ECO:0000313" key="7">
    <source>
        <dbReference type="Proteomes" id="UP000322025"/>
    </source>
</evidence>
<dbReference type="InterPro" id="IPR036388">
    <property type="entry name" value="WH-like_DNA-bd_sf"/>
</dbReference>
<organism evidence="6 7">
    <name type="scientific">Mediterraneibacter catenae</name>
    <dbReference type="NCBI Taxonomy" id="2594882"/>
    <lineage>
        <taxon>Bacteria</taxon>
        <taxon>Bacillati</taxon>
        <taxon>Bacillota</taxon>
        <taxon>Clostridia</taxon>
        <taxon>Lachnospirales</taxon>
        <taxon>Lachnospiraceae</taxon>
        <taxon>Mediterraneibacter</taxon>
    </lineage>
</organism>
<dbReference type="PANTHER" id="PTHR30126:SF40">
    <property type="entry name" value="HTH-TYPE TRANSCRIPTIONAL REGULATOR GLTR"/>
    <property type="match status" value="1"/>
</dbReference>
<keyword evidence="4" id="KW-0804">Transcription</keyword>
<dbReference type="InterPro" id="IPR036390">
    <property type="entry name" value="WH_DNA-bd_sf"/>
</dbReference>
<keyword evidence="7" id="KW-1185">Reference proteome</keyword>
<feature type="domain" description="HTH lysR-type" evidence="5">
    <location>
        <begin position="1"/>
        <end position="59"/>
    </location>
</feature>
<dbReference type="AlphaFoldDB" id="A0A5M9I1D2"/>
<evidence type="ECO:0000256" key="4">
    <source>
        <dbReference type="ARBA" id="ARBA00023163"/>
    </source>
</evidence>
<dbReference type="GO" id="GO:0003700">
    <property type="term" value="F:DNA-binding transcription factor activity"/>
    <property type="evidence" value="ECO:0007669"/>
    <property type="project" value="InterPro"/>
</dbReference>